<dbReference type="EMBL" id="JANSHE010005138">
    <property type="protein sequence ID" value="KAJ2972504.1"/>
    <property type="molecule type" value="Genomic_DNA"/>
</dbReference>
<accession>A0ACC1N232</accession>
<evidence type="ECO:0000313" key="1">
    <source>
        <dbReference type="EMBL" id="KAJ2972504.1"/>
    </source>
</evidence>
<evidence type="ECO:0000313" key="2">
    <source>
        <dbReference type="Proteomes" id="UP001144978"/>
    </source>
</evidence>
<protein>
    <submittedName>
        <fullName evidence="1">Uncharacterized protein</fullName>
    </submittedName>
</protein>
<comment type="caution">
    <text evidence="1">The sequence shown here is derived from an EMBL/GenBank/DDBJ whole genome shotgun (WGS) entry which is preliminary data.</text>
</comment>
<organism evidence="1 2">
    <name type="scientific">Trametes sanguinea</name>
    <dbReference type="NCBI Taxonomy" id="158606"/>
    <lineage>
        <taxon>Eukaryota</taxon>
        <taxon>Fungi</taxon>
        <taxon>Dikarya</taxon>
        <taxon>Basidiomycota</taxon>
        <taxon>Agaricomycotina</taxon>
        <taxon>Agaricomycetes</taxon>
        <taxon>Polyporales</taxon>
        <taxon>Polyporaceae</taxon>
        <taxon>Trametes</taxon>
    </lineage>
</organism>
<proteinExistence type="predicted"/>
<gene>
    <name evidence="1" type="ORF">NUW54_g12254</name>
</gene>
<keyword evidence="2" id="KW-1185">Reference proteome</keyword>
<sequence>MRRASKVRGPSPGSDWPPRCRRFDGESAAFLYQAPYKLQQWTRRPFSIFRHNLERLATESDALENVMAVLNARESLGGSDSGEHNHRVTARIRVHDACLNVRLRIAREGCRQRGHSLYGYPQHLGARSTACAPARRQAARQRPSRPLGLPADALRGLPNENPASANPSESQQRSVRAQKLLLPPPASASAAVPPAPRPIRERRGRAPAPTRIENVAPHRPRIRPPARSGKFRLASPARVPPQPASLARAKACAISS</sequence>
<name>A0ACC1N232_9APHY</name>
<reference evidence="1" key="1">
    <citation type="submission" date="2022-08" db="EMBL/GenBank/DDBJ databases">
        <title>Genome Sequence of Pycnoporus sanguineus.</title>
        <authorList>
            <person name="Buettner E."/>
        </authorList>
    </citation>
    <scope>NUCLEOTIDE SEQUENCE</scope>
    <source>
        <strain evidence="1">CG-C14</strain>
    </source>
</reference>
<dbReference type="Proteomes" id="UP001144978">
    <property type="component" value="Unassembled WGS sequence"/>
</dbReference>